<organism evidence="2 3">
    <name type="scientific">Rhizobium calliandrae</name>
    <dbReference type="NCBI Taxonomy" id="1312182"/>
    <lineage>
        <taxon>Bacteria</taxon>
        <taxon>Pseudomonadati</taxon>
        <taxon>Pseudomonadota</taxon>
        <taxon>Alphaproteobacteria</taxon>
        <taxon>Hyphomicrobiales</taxon>
        <taxon>Rhizobiaceae</taxon>
        <taxon>Rhizobium/Agrobacterium group</taxon>
        <taxon>Rhizobium</taxon>
    </lineage>
</organism>
<dbReference type="Proteomes" id="UP001172630">
    <property type="component" value="Unassembled WGS sequence"/>
</dbReference>
<sequence>MARIIRIIIGLALLSGLGVLLWFATRPPPLVVQGEVSANRVDISPRVSGRIATLNADVGDNVQGGAVIAVLESPQLVAGLHMAEAALAVAEADLVRVNSTRPETIAARKAELAAAAADVTLYQEDFDRQAKLITTGASSQSRVDETTRNLEAAIRKRESAEANLDLAVAGASQEEKALAATQVERARSSLNQQQVDISELTIHAPISGQVTTRVAELGENFSAGAPLFSLIDLENPWFTFNLREDLLKGLKVGDGFDVTVPAMGDAKIPVKVTTINAQGQYATWRATRATGDFDLRTFEVRANPVNPVPGLRPGMSVIASWPPAGH</sequence>
<protein>
    <submittedName>
        <fullName evidence="2">Efflux RND transporter periplasmic adaptor subunit</fullName>
    </submittedName>
</protein>
<evidence type="ECO:0000313" key="2">
    <source>
        <dbReference type="EMBL" id="MDL2406216.1"/>
    </source>
</evidence>
<dbReference type="EMBL" id="JARFYN010000011">
    <property type="protein sequence ID" value="MDL2406216.1"/>
    <property type="molecule type" value="Genomic_DNA"/>
</dbReference>
<evidence type="ECO:0000259" key="1">
    <source>
        <dbReference type="Pfam" id="PF25917"/>
    </source>
</evidence>
<dbReference type="InterPro" id="IPR058625">
    <property type="entry name" value="MdtA-like_BSH"/>
</dbReference>
<gene>
    <name evidence="2" type="ORF">PY650_11190</name>
</gene>
<dbReference type="RefSeq" id="WP_285879281.1">
    <property type="nucleotide sequence ID" value="NZ_JARFYN010000011.1"/>
</dbReference>
<dbReference type="Gene3D" id="1.10.287.470">
    <property type="entry name" value="Helix hairpin bin"/>
    <property type="match status" value="1"/>
</dbReference>
<evidence type="ECO:0000313" key="3">
    <source>
        <dbReference type="Proteomes" id="UP001172630"/>
    </source>
</evidence>
<keyword evidence="3" id="KW-1185">Reference proteome</keyword>
<accession>A0ABT7KC82</accession>
<dbReference type="Gene3D" id="2.40.30.170">
    <property type="match status" value="1"/>
</dbReference>
<name>A0ABT7KC82_9HYPH</name>
<proteinExistence type="predicted"/>
<dbReference type="PANTHER" id="PTHR30438">
    <property type="entry name" value="36 KDA ANTIGEN-RELATED"/>
    <property type="match status" value="1"/>
</dbReference>
<reference evidence="2" key="1">
    <citation type="submission" date="2023-06" db="EMBL/GenBank/DDBJ databases">
        <title>Phylogenetic Diversity of Rhizobium strains.</title>
        <authorList>
            <person name="Moura F.T."/>
            <person name="Helene L.C.F."/>
            <person name="Hungria M."/>
        </authorList>
    </citation>
    <scope>NUCLEOTIDE SEQUENCE</scope>
    <source>
        <strain evidence="2">CCGE524</strain>
    </source>
</reference>
<dbReference type="Gene3D" id="2.40.50.100">
    <property type="match status" value="1"/>
</dbReference>
<dbReference type="Pfam" id="PF25917">
    <property type="entry name" value="BSH_RND"/>
    <property type="match status" value="1"/>
</dbReference>
<dbReference type="SUPFAM" id="SSF111369">
    <property type="entry name" value="HlyD-like secretion proteins"/>
    <property type="match status" value="2"/>
</dbReference>
<comment type="caution">
    <text evidence="2">The sequence shown here is derived from an EMBL/GenBank/DDBJ whole genome shotgun (WGS) entry which is preliminary data.</text>
</comment>
<feature type="domain" description="Multidrug resistance protein MdtA-like barrel-sandwich hybrid" evidence="1">
    <location>
        <begin position="39"/>
        <end position="230"/>
    </location>
</feature>